<gene>
    <name evidence="1" type="ORF">OB951_00295</name>
</gene>
<proteinExistence type="predicted"/>
<accession>A0AA43T2G0</accession>
<protein>
    <submittedName>
        <fullName evidence="1">Uncharacterized protein</fullName>
    </submittedName>
</protein>
<dbReference type="EMBL" id="JAOPMH010000001">
    <property type="protein sequence ID" value="MDH7889069.1"/>
    <property type="molecule type" value="Genomic_DNA"/>
</dbReference>
<reference evidence="1" key="1">
    <citation type="submission" date="2022-09" db="EMBL/GenBank/DDBJ databases">
        <authorList>
            <person name="Orihara K."/>
        </authorList>
    </citation>
    <scope>NUCLEOTIDE SEQUENCE</scope>
    <source>
        <strain evidence="1">YIT 13062</strain>
    </source>
</reference>
<dbReference type="AlphaFoldDB" id="A0AA43T2G0"/>
<evidence type="ECO:0000313" key="1">
    <source>
        <dbReference type="EMBL" id="MDH7889069.1"/>
    </source>
</evidence>
<evidence type="ECO:0000313" key="2">
    <source>
        <dbReference type="Proteomes" id="UP001161916"/>
    </source>
</evidence>
<reference evidence="1" key="2">
    <citation type="journal article" date="2023" name="Gut Microbes">
        <title>Characterization of Bifidobacterium kashiwanohense that utilizes both milk- and plant-derived oligosaccharides.</title>
        <authorList>
            <person name="Orihara K."/>
            <person name="Yahagi K."/>
            <person name="Saito Y."/>
            <person name="Watanabe Y."/>
            <person name="Sasai T."/>
            <person name="Hara T."/>
            <person name="Tsukuda N."/>
            <person name="Oki K."/>
            <person name="Fujimoto J."/>
            <person name="Matsuki T."/>
        </authorList>
    </citation>
    <scope>NUCLEOTIDE SEQUENCE</scope>
    <source>
        <strain evidence="1">YIT 13062</strain>
    </source>
</reference>
<comment type="caution">
    <text evidence="1">The sequence shown here is derived from an EMBL/GenBank/DDBJ whole genome shotgun (WGS) entry which is preliminary data.</text>
</comment>
<name>A0AA43T2G0_9BIFI</name>
<dbReference type="RefSeq" id="WP_281105264.1">
    <property type="nucleotide sequence ID" value="NZ_JAOPMH010000001.1"/>
</dbReference>
<dbReference type="Proteomes" id="UP001161916">
    <property type="component" value="Unassembled WGS sequence"/>
</dbReference>
<organism evidence="1 2">
    <name type="scientific">Bifidobacterium catenulatum subsp. kashiwanohense</name>
    <dbReference type="NCBI Taxonomy" id="630129"/>
    <lineage>
        <taxon>Bacteria</taxon>
        <taxon>Bacillati</taxon>
        <taxon>Actinomycetota</taxon>
        <taxon>Actinomycetes</taxon>
        <taxon>Bifidobacteriales</taxon>
        <taxon>Bifidobacteriaceae</taxon>
        <taxon>Bifidobacterium</taxon>
    </lineage>
</organism>
<sequence>MNNNEIEAVRKSINEDAFAVSVWTKYDIESLLEDYELPATKANVKAILTPRFIENFNDRMNELSYEVMEAIINFDELPDRK</sequence>